<accession>A0A4R7JKE6</accession>
<dbReference type="InterPro" id="IPR001021">
    <property type="entry name" value="Ribosomal_bL25_long"/>
</dbReference>
<dbReference type="HAMAP" id="MF_01336">
    <property type="entry name" value="Ribosomal_bL25"/>
    <property type="match status" value="1"/>
</dbReference>
<dbReference type="SUPFAM" id="SSF50715">
    <property type="entry name" value="Ribosomal protein L25-like"/>
    <property type="match status" value="1"/>
</dbReference>
<dbReference type="OrthoDB" id="9806411at2"/>
<comment type="function">
    <text evidence="5">This is one of the proteins that binds to the 5S RNA in the ribosome where it forms part of the central protuberance.</text>
</comment>
<keyword evidence="1 5" id="KW-0699">rRNA-binding</keyword>
<organism evidence="9 10">
    <name type="scientific">Halospina denitrificans</name>
    <dbReference type="NCBI Taxonomy" id="332522"/>
    <lineage>
        <taxon>Bacteria</taxon>
        <taxon>Pseudomonadati</taxon>
        <taxon>Pseudomonadota</taxon>
        <taxon>Gammaproteobacteria</taxon>
        <taxon>Halospina</taxon>
    </lineage>
</organism>
<reference evidence="9 10" key="1">
    <citation type="submission" date="2019-03" db="EMBL/GenBank/DDBJ databases">
        <title>Genomic Encyclopedia of Type Strains, Phase IV (KMG-IV): sequencing the most valuable type-strain genomes for metagenomic binning, comparative biology and taxonomic classification.</title>
        <authorList>
            <person name="Goeker M."/>
        </authorList>
    </citation>
    <scope>NUCLEOTIDE SEQUENCE [LARGE SCALE GENOMIC DNA]</scope>
    <source>
        <strain evidence="9 10">DSM 15505</strain>
    </source>
</reference>
<dbReference type="InterPro" id="IPR029751">
    <property type="entry name" value="Ribosomal_L25_dom"/>
</dbReference>
<evidence type="ECO:0000256" key="6">
    <source>
        <dbReference type="SAM" id="MobiDB-lite"/>
    </source>
</evidence>
<evidence type="ECO:0000256" key="2">
    <source>
        <dbReference type="ARBA" id="ARBA00022884"/>
    </source>
</evidence>
<dbReference type="InterPro" id="IPR020055">
    <property type="entry name" value="Ribosomal_bL25_short"/>
</dbReference>
<dbReference type="PANTHER" id="PTHR33284">
    <property type="entry name" value="RIBOSOMAL PROTEIN L25/GLN-TRNA SYNTHETASE, ANTI-CODON-BINDING DOMAIN-CONTAINING PROTEIN"/>
    <property type="match status" value="1"/>
</dbReference>
<dbReference type="Pfam" id="PF01386">
    <property type="entry name" value="Ribosomal_L25p"/>
    <property type="match status" value="1"/>
</dbReference>
<dbReference type="EMBL" id="SOAX01000006">
    <property type="protein sequence ID" value="TDT38450.1"/>
    <property type="molecule type" value="Genomic_DNA"/>
</dbReference>
<keyword evidence="3 5" id="KW-0689">Ribosomal protein</keyword>
<evidence type="ECO:0000313" key="10">
    <source>
        <dbReference type="Proteomes" id="UP000295830"/>
    </source>
</evidence>
<comment type="subunit">
    <text evidence="5">Part of the 50S ribosomal subunit; part of the 5S rRNA/L5/L18/L25 subcomplex. Contacts the 5S rRNA. Binds to the 5S rRNA independently of L5 and L18.</text>
</comment>
<evidence type="ECO:0000256" key="3">
    <source>
        <dbReference type="ARBA" id="ARBA00022980"/>
    </source>
</evidence>
<dbReference type="GO" id="GO:0008097">
    <property type="term" value="F:5S rRNA binding"/>
    <property type="evidence" value="ECO:0007669"/>
    <property type="project" value="InterPro"/>
</dbReference>
<keyword evidence="2 5" id="KW-0694">RNA-binding</keyword>
<dbReference type="PANTHER" id="PTHR33284:SF1">
    <property type="entry name" value="RIBOSOMAL PROTEIN L25_GLN-TRNA SYNTHETASE, ANTI-CODON-BINDING DOMAIN-CONTAINING PROTEIN"/>
    <property type="match status" value="1"/>
</dbReference>
<proteinExistence type="inferred from homology"/>
<evidence type="ECO:0000259" key="7">
    <source>
        <dbReference type="Pfam" id="PF01386"/>
    </source>
</evidence>
<dbReference type="GO" id="GO:0006412">
    <property type="term" value="P:translation"/>
    <property type="evidence" value="ECO:0007669"/>
    <property type="project" value="UniProtKB-UniRule"/>
</dbReference>
<keyword evidence="4 5" id="KW-0687">Ribonucleoprotein</keyword>
<dbReference type="NCBIfam" id="NF004128">
    <property type="entry name" value="PRK05618.1-2"/>
    <property type="match status" value="1"/>
</dbReference>
<feature type="region of interest" description="Disordered" evidence="6">
    <location>
        <begin position="191"/>
        <end position="219"/>
    </location>
</feature>
<dbReference type="Proteomes" id="UP000295830">
    <property type="component" value="Unassembled WGS sequence"/>
</dbReference>
<comment type="similarity">
    <text evidence="5">Belongs to the bacterial ribosomal protein bL25 family. CTC subfamily.</text>
</comment>
<evidence type="ECO:0000259" key="8">
    <source>
        <dbReference type="Pfam" id="PF14693"/>
    </source>
</evidence>
<comment type="caution">
    <text evidence="9">The sequence shown here is derived from an EMBL/GenBank/DDBJ whole genome shotgun (WGS) entry which is preliminary data.</text>
</comment>
<dbReference type="Gene3D" id="2.170.120.20">
    <property type="entry name" value="Ribosomal protein L25, beta domain"/>
    <property type="match status" value="1"/>
</dbReference>
<dbReference type="CDD" id="cd00495">
    <property type="entry name" value="Ribosomal_L25_TL5_CTC"/>
    <property type="match status" value="1"/>
</dbReference>
<feature type="compositionally biased region" description="Acidic residues" evidence="6">
    <location>
        <begin position="207"/>
        <end position="219"/>
    </location>
</feature>
<dbReference type="Gene3D" id="2.40.240.10">
    <property type="entry name" value="Ribosomal Protein L25, Chain P"/>
    <property type="match status" value="1"/>
</dbReference>
<gene>
    <name evidence="5" type="primary">rplY</name>
    <name evidence="5" type="synonym">ctc</name>
    <name evidence="9" type="ORF">DES49_2425</name>
</gene>
<dbReference type="InterPro" id="IPR020930">
    <property type="entry name" value="Ribosomal_uL5_bac-type"/>
</dbReference>
<dbReference type="Pfam" id="PF14693">
    <property type="entry name" value="Ribosomal_TL5_C"/>
    <property type="match status" value="1"/>
</dbReference>
<dbReference type="RefSeq" id="WP_133736673.1">
    <property type="nucleotide sequence ID" value="NZ_SOAX01000006.1"/>
</dbReference>
<dbReference type="GO" id="GO:0003735">
    <property type="term" value="F:structural constituent of ribosome"/>
    <property type="evidence" value="ECO:0007669"/>
    <property type="project" value="InterPro"/>
</dbReference>
<evidence type="ECO:0000256" key="5">
    <source>
        <dbReference type="HAMAP-Rule" id="MF_01334"/>
    </source>
</evidence>
<dbReference type="HAMAP" id="MF_01334">
    <property type="entry name" value="Ribosomal_bL25_CTC"/>
    <property type="match status" value="1"/>
</dbReference>
<keyword evidence="10" id="KW-1185">Reference proteome</keyword>
<feature type="domain" description="Large ribosomal subunit protein bL25 L25" evidence="7">
    <location>
        <begin position="7"/>
        <end position="96"/>
    </location>
</feature>
<sequence length="219" mass="24556">MAQAFELEAFSRDDQGKGASRRLRRVERKIPAIVYGGEGKSPKPITLWHNDLKKAIENEAFFTHIISLKIDGKKEDVIIKDLQRHPYKPILTHADFLRVEKGHKINVNVPIHFLNEESAPAIKLQGGSVYRETMEVEVTCLPDDLPEYIEVDLYEMELEQILHLSDLNVPKGVEIVALQQGEDHDHPVVAIHKPKGKKADQAGGEAAGEEGEEEEGGED</sequence>
<feature type="domain" description="Large ribosomal subunit protein bL25 beta" evidence="8">
    <location>
        <begin position="104"/>
        <end position="195"/>
    </location>
</feature>
<dbReference type="NCBIfam" id="TIGR00731">
    <property type="entry name" value="bL25_bact_ctc"/>
    <property type="match status" value="1"/>
</dbReference>
<evidence type="ECO:0000313" key="9">
    <source>
        <dbReference type="EMBL" id="TDT38450.1"/>
    </source>
</evidence>
<dbReference type="NCBIfam" id="NF004612">
    <property type="entry name" value="PRK05943.1"/>
    <property type="match status" value="1"/>
</dbReference>
<dbReference type="GO" id="GO:0022625">
    <property type="term" value="C:cytosolic large ribosomal subunit"/>
    <property type="evidence" value="ECO:0007669"/>
    <property type="project" value="TreeGrafter"/>
</dbReference>
<protein>
    <recommendedName>
        <fullName evidence="5">Large ribosomal subunit protein bL25</fullName>
    </recommendedName>
    <alternativeName>
        <fullName evidence="5">General stress protein CTC</fullName>
    </alternativeName>
</protein>
<name>A0A4R7JKE6_9GAMM</name>
<evidence type="ECO:0000256" key="4">
    <source>
        <dbReference type="ARBA" id="ARBA00023274"/>
    </source>
</evidence>
<dbReference type="AlphaFoldDB" id="A0A4R7JKE6"/>
<dbReference type="InterPro" id="IPR037121">
    <property type="entry name" value="Ribosomal_bL25_C"/>
</dbReference>
<evidence type="ECO:0000256" key="1">
    <source>
        <dbReference type="ARBA" id="ARBA00022730"/>
    </source>
</evidence>
<dbReference type="InterPro" id="IPR011035">
    <property type="entry name" value="Ribosomal_bL25/Gln-tRNA_synth"/>
</dbReference>
<dbReference type="NCBIfam" id="NF004130">
    <property type="entry name" value="PRK05618.1-5"/>
    <property type="match status" value="1"/>
</dbReference>
<dbReference type="InterPro" id="IPR020057">
    <property type="entry name" value="Ribosomal_bL25_b-dom"/>
</dbReference>
<dbReference type="InterPro" id="IPR020056">
    <property type="entry name" value="Rbsml_bL25/Gln-tRNA_synth_N"/>
</dbReference>